<gene>
    <name evidence="1" type="ORF">UFOVP1254_59</name>
</gene>
<name>A0A6J5RJS0_9CAUD</name>
<sequence>MIVTSIIVGCLAASFMLVTLWAASKLAARLGCVDQDCDGEVGLPFVRHE</sequence>
<accession>A0A6J5RJS0</accession>
<organism evidence="1">
    <name type="scientific">uncultured Caudovirales phage</name>
    <dbReference type="NCBI Taxonomy" id="2100421"/>
    <lineage>
        <taxon>Viruses</taxon>
        <taxon>Duplodnaviria</taxon>
        <taxon>Heunggongvirae</taxon>
        <taxon>Uroviricota</taxon>
        <taxon>Caudoviricetes</taxon>
        <taxon>Peduoviridae</taxon>
        <taxon>Maltschvirus</taxon>
        <taxon>Maltschvirus maltsch</taxon>
    </lineage>
</organism>
<evidence type="ECO:0000313" key="1">
    <source>
        <dbReference type="EMBL" id="CAB4194437.1"/>
    </source>
</evidence>
<protein>
    <submittedName>
        <fullName evidence="1">Uncharacterized protein</fullName>
    </submittedName>
</protein>
<reference evidence="1" key="1">
    <citation type="submission" date="2020-05" db="EMBL/GenBank/DDBJ databases">
        <authorList>
            <person name="Chiriac C."/>
            <person name="Salcher M."/>
            <person name="Ghai R."/>
            <person name="Kavagutti S V."/>
        </authorList>
    </citation>
    <scope>NUCLEOTIDE SEQUENCE</scope>
</reference>
<dbReference type="EMBL" id="LR797210">
    <property type="protein sequence ID" value="CAB4194437.1"/>
    <property type="molecule type" value="Genomic_DNA"/>
</dbReference>
<proteinExistence type="predicted"/>